<sequence>MADLKEIDYNTLFDGAYGSKFENAILTLCSEEGKQIPWKKTSPFKHSVLDQVAEDCCSDILEGLETVLVNY</sequence>
<reference evidence="1" key="2">
    <citation type="journal article" date="2023" name="IMA Fungus">
        <title>Comparative genomic study of the Penicillium genus elucidates a diverse pangenome and 15 lateral gene transfer events.</title>
        <authorList>
            <person name="Petersen C."/>
            <person name="Sorensen T."/>
            <person name="Nielsen M.R."/>
            <person name="Sondergaard T.E."/>
            <person name="Sorensen J.L."/>
            <person name="Fitzpatrick D.A."/>
            <person name="Frisvad J.C."/>
            <person name="Nielsen K.L."/>
        </authorList>
    </citation>
    <scope>NUCLEOTIDE SEQUENCE</scope>
    <source>
        <strain evidence="1">IBT 30069</strain>
    </source>
</reference>
<evidence type="ECO:0000313" key="2">
    <source>
        <dbReference type="Proteomes" id="UP001149165"/>
    </source>
</evidence>
<organism evidence="1 2">
    <name type="scientific">Penicillium angulare</name>
    <dbReference type="NCBI Taxonomy" id="116970"/>
    <lineage>
        <taxon>Eukaryota</taxon>
        <taxon>Fungi</taxon>
        <taxon>Dikarya</taxon>
        <taxon>Ascomycota</taxon>
        <taxon>Pezizomycotina</taxon>
        <taxon>Eurotiomycetes</taxon>
        <taxon>Eurotiomycetidae</taxon>
        <taxon>Eurotiales</taxon>
        <taxon>Aspergillaceae</taxon>
        <taxon>Penicillium</taxon>
    </lineage>
</organism>
<gene>
    <name evidence="1" type="ORF">N7456_010291</name>
</gene>
<proteinExistence type="predicted"/>
<dbReference type="AlphaFoldDB" id="A0A9W9F6C5"/>
<accession>A0A9W9F6C5</accession>
<name>A0A9W9F6C5_9EURO</name>
<evidence type="ECO:0000313" key="1">
    <source>
        <dbReference type="EMBL" id="KAJ5094430.1"/>
    </source>
</evidence>
<protein>
    <submittedName>
        <fullName evidence="1">Uncharacterized protein</fullName>
    </submittedName>
</protein>
<keyword evidence="2" id="KW-1185">Reference proteome</keyword>
<dbReference type="Proteomes" id="UP001149165">
    <property type="component" value="Unassembled WGS sequence"/>
</dbReference>
<comment type="caution">
    <text evidence="1">The sequence shown here is derived from an EMBL/GenBank/DDBJ whole genome shotgun (WGS) entry which is preliminary data.</text>
</comment>
<dbReference type="OrthoDB" id="4365757at2759"/>
<reference evidence="1" key="1">
    <citation type="submission" date="2022-11" db="EMBL/GenBank/DDBJ databases">
        <authorList>
            <person name="Petersen C."/>
        </authorList>
    </citation>
    <scope>NUCLEOTIDE SEQUENCE</scope>
    <source>
        <strain evidence="1">IBT 30069</strain>
    </source>
</reference>
<dbReference type="EMBL" id="JAPQKH010000006">
    <property type="protein sequence ID" value="KAJ5094430.1"/>
    <property type="molecule type" value="Genomic_DNA"/>
</dbReference>